<accession>A0A4Y8UMS4</accession>
<dbReference type="PANTHER" id="PTHR38099">
    <property type="entry name" value="LARGE RIBOSOMAL RNA SUBUNIT ACCUMULATION PROTEIN YCED"/>
    <property type="match status" value="1"/>
</dbReference>
<dbReference type="AlphaFoldDB" id="A0A4Y8UMS4"/>
<sequence length="169" mass="18367">MALPSIIDPRKLAQQQALYQGSVAADQLTRFAQAVTAIESDLTARVEFALNASRKPCVSGQLQIAAAVPCQRCLESVTIAIAAEFAVEVVWNEEQAASIVKRADSWIVAERQASLLELLEDELLLALPVVSYHDEGQCASDLRQLLQADNEQPAASENPFAVLQSLKKH</sequence>
<dbReference type="EMBL" id="SPIA01000001">
    <property type="protein sequence ID" value="TFH68939.1"/>
    <property type="molecule type" value="Genomic_DNA"/>
</dbReference>
<dbReference type="PANTHER" id="PTHR38099:SF1">
    <property type="entry name" value="LARGE RIBOSOMAL RNA SUBUNIT ACCUMULATION PROTEIN YCED"/>
    <property type="match status" value="1"/>
</dbReference>
<keyword evidence="7" id="KW-1185">Reference proteome</keyword>
<evidence type="ECO:0000256" key="4">
    <source>
        <dbReference type="ARBA" id="ARBA00022517"/>
    </source>
</evidence>
<evidence type="ECO:0000256" key="5">
    <source>
        <dbReference type="ARBA" id="ARBA00031841"/>
    </source>
</evidence>
<comment type="caution">
    <text evidence="6">The sequence shown here is derived from an EMBL/GenBank/DDBJ whole genome shotgun (WGS) entry which is preliminary data.</text>
</comment>
<organism evidence="6 7">
    <name type="scientific">Gammaproteobacteria bacterium LSUCC0057</name>
    <dbReference type="NCBI Taxonomy" id="2559237"/>
    <lineage>
        <taxon>Bacteria</taxon>
        <taxon>Pseudomonadati</taxon>
        <taxon>Pseudomonadota</taxon>
        <taxon>Gammaproteobacteria</taxon>
        <taxon>Cellvibrionales</taxon>
        <taxon>Porticoccaceae</taxon>
        <taxon>SAR92 clade</taxon>
    </lineage>
</organism>
<comment type="similarity">
    <text evidence="2">Belongs to the DUF177 domain family.</text>
</comment>
<dbReference type="Pfam" id="PF02620">
    <property type="entry name" value="YceD"/>
    <property type="match status" value="1"/>
</dbReference>
<evidence type="ECO:0000313" key="6">
    <source>
        <dbReference type="EMBL" id="TFH68939.1"/>
    </source>
</evidence>
<dbReference type="Proteomes" id="UP000298133">
    <property type="component" value="Unassembled WGS sequence"/>
</dbReference>
<evidence type="ECO:0000256" key="2">
    <source>
        <dbReference type="ARBA" id="ARBA00010740"/>
    </source>
</evidence>
<reference evidence="6 7" key="1">
    <citation type="submission" date="2019-03" db="EMBL/GenBank/DDBJ databases">
        <title>Draft genome of Gammaproteobacteria bacterium LSUCC0057, a member of the SAR92 clade.</title>
        <authorList>
            <person name="Lanclos V.C."/>
            <person name="Doiron C."/>
            <person name="Henson M.W."/>
            <person name="Thrash J.C."/>
        </authorList>
    </citation>
    <scope>NUCLEOTIDE SEQUENCE [LARGE SCALE GENOMIC DNA]</scope>
    <source>
        <strain evidence="6 7">LSUCC0057</strain>
    </source>
</reference>
<dbReference type="GO" id="GO:0042254">
    <property type="term" value="P:ribosome biogenesis"/>
    <property type="evidence" value="ECO:0007669"/>
    <property type="project" value="UniProtKB-KW"/>
</dbReference>
<gene>
    <name evidence="6" type="ORF">E3W66_03060</name>
</gene>
<name>A0A4Y8UMS4_9GAMM</name>
<keyword evidence="4" id="KW-0690">Ribosome biogenesis</keyword>
<dbReference type="OrthoDB" id="9786771at2"/>
<evidence type="ECO:0000313" key="7">
    <source>
        <dbReference type="Proteomes" id="UP000298133"/>
    </source>
</evidence>
<dbReference type="InterPro" id="IPR039255">
    <property type="entry name" value="YceD_bac"/>
</dbReference>
<proteinExistence type="inferred from homology"/>
<dbReference type="InterPro" id="IPR003772">
    <property type="entry name" value="YceD"/>
</dbReference>
<protein>
    <recommendedName>
        <fullName evidence="3">Large ribosomal RNA subunit accumulation protein YceD</fullName>
    </recommendedName>
    <alternativeName>
        <fullName evidence="5">23S rRNA accumulation protein YceD</fullName>
    </alternativeName>
</protein>
<dbReference type="GO" id="GO:0005829">
    <property type="term" value="C:cytosol"/>
    <property type="evidence" value="ECO:0007669"/>
    <property type="project" value="TreeGrafter"/>
</dbReference>
<evidence type="ECO:0000256" key="3">
    <source>
        <dbReference type="ARBA" id="ARBA00015716"/>
    </source>
</evidence>
<evidence type="ECO:0000256" key="1">
    <source>
        <dbReference type="ARBA" id="ARBA00002868"/>
    </source>
</evidence>
<comment type="function">
    <text evidence="1">Plays a role in synthesis, processing and/or stability of 23S rRNA.</text>
</comment>